<dbReference type="InterPro" id="IPR012373">
    <property type="entry name" value="Ferrdict_sens_TM"/>
</dbReference>
<feature type="transmembrane region" description="Helical" evidence="1">
    <location>
        <begin position="86"/>
        <end position="107"/>
    </location>
</feature>
<comment type="caution">
    <text evidence="3">The sequence shown here is derived from an EMBL/GenBank/DDBJ whole genome shotgun (WGS) entry which is preliminary data.</text>
</comment>
<gene>
    <name evidence="3" type="ORF">DIT97_24935</name>
</gene>
<feature type="domain" description="FecR protein" evidence="2">
    <location>
        <begin position="144"/>
        <end position="225"/>
    </location>
</feature>
<accession>A0A3D3RER8</accession>
<protein>
    <recommendedName>
        <fullName evidence="2">FecR protein domain-containing protein</fullName>
    </recommendedName>
</protein>
<dbReference type="PANTHER" id="PTHR30273">
    <property type="entry name" value="PERIPLASMIC SIGNAL SENSOR AND SIGMA FACTOR ACTIVATOR FECR-RELATED"/>
    <property type="match status" value="1"/>
</dbReference>
<keyword evidence="1" id="KW-0812">Transmembrane</keyword>
<dbReference type="InterPro" id="IPR006860">
    <property type="entry name" value="FecR"/>
</dbReference>
<dbReference type="AlphaFoldDB" id="A0A3D3RER8"/>
<evidence type="ECO:0000259" key="2">
    <source>
        <dbReference type="Pfam" id="PF04773"/>
    </source>
</evidence>
<evidence type="ECO:0000313" key="4">
    <source>
        <dbReference type="Proteomes" id="UP000263642"/>
    </source>
</evidence>
<dbReference type="Gene3D" id="2.60.120.1440">
    <property type="match status" value="1"/>
</dbReference>
<dbReference type="PANTHER" id="PTHR30273:SF2">
    <property type="entry name" value="PROTEIN FECR"/>
    <property type="match status" value="1"/>
</dbReference>
<reference evidence="3 4" key="1">
    <citation type="journal article" date="2018" name="Nat. Biotechnol.">
        <title>A standardized bacterial taxonomy based on genome phylogeny substantially revises the tree of life.</title>
        <authorList>
            <person name="Parks D.H."/>
            <person name="Chuvochina M."/>
            <person name="Waite D.W."/>
            <person name="Rinke C."/>
            <person name="Skarshewski A."/>
            <person name="Chaumeil P.A."/>
            <person name="Hugenholtz P."/>
        </authorList>
    </citation>
    <scope>NUCLEOTIDE SEQUENCE [LARGE SCALE GENOMIC DNA]</scope>
    <source>
        <strain evidence="3">UBA9375</strain>
    </source>
</reference>
<dbReference type="GO" id="GO:0016989">
    <property type="term" value="F:sigma factor antagonist activity"/>
    <property type="evidence" value="ECO:0007669"/>
    <property type="project" value="TreeGrafter"/>
</dbReference>
<name>A0A3D3RER8_9PLAN</name>
<dbReference type="EMBL" id="DQAY01000150">
    <property type="protein sequence ID" value="HCO26110.1"/>
    <property type="molecule type" value="Genomic_DNA"/>
</dbReference>
<evidence type="ECO:0000313" key="3">
    <source>
        <dbReference type="EMBL" id="HCO26110.1"/>
    </source>
</evidence>
<organism evidence="3 4">
    <name type="scientific">Gimesia maris</name>
    <dbReference type="NCBI Taxonomy" id="122"/>
    <lineage>
        <taxon>Bacteria</taxon>
        <taxon>Pseudomonadati</taxon>
        <taxon>Planctomycetota</taxon>
        <taxon>Planctomycetia</taxon>
        <taxon>Planctomycetales</taxon>
        <taxon>Planctomycetaceae</taxon>
        <taxon>Gimesia</taxon>
    </lineage>
</organism>
<keyword evidence="1" id="KW-0472">Membrane</keyword>
<sequence length="455" mass="51122">MIRENSTSWEDPLPKLVALYFDNQLNERELKQLQTRLKSDPEARIFFVQFSALQTQLEWIHTDSSSPQEMTHLPGSIYSRKKNWNLILYVTCCVCLVLGGLFSMHLMTPVAHVFPEPGSVWSSGNITTEEKLLPGSRRHLLRGAIEIRFTSGSVVNLKAPAQFTVHNSNEIFLQAGKLVADVPESGHGFTVETQTGKIIDLGTSFSVNVGAELNTEIKVYRGKVQVAGSKETVPPREIRANEAVQIDPVTNLIQPGDYTSSDFIPLISRDYAVDQFSDNVIFQEQLPDQIAQGEFQVLERDGAIFLFPEKRDILLSENLPVSITQPGDYRAQEQIEKETDFVSRGMKVDCYRIYYDPASNHRDMIRAEGVVHFHQPILGLITTKTRLLETDSVLNPLCAGGNCPPIQHQEVEARVAEDGTHQDILSLSEDRKTLKFILHTGTKYVDEFRVLVASP</sequence>
<dbReference type="Proteomes" id="UP000263642">
    <property type="component" value="Unassembled WGS sequence"/>
</dbReference>
<dbReference type="Pfam" id="PF04773">
    <property type="entry name" value="FecR"/>
    <property type="match status" value="1"/>
</dbReference>
<keyword evidence="1" id="KW-1133">Transmembrane helix</keyword>
<proteinExistence type="predicted"/>
<evidence type="ECO:0000256" key="1">
    <source>
        <dbReference type="SAM" id="Phobius"/>
    </source>
</evidence>